<evidence type="ECO:0000313" key="4">
    <source>
        <dbReference type="EMBL" id="KAF2105963.1"/>
    </source>
</evidence>
<dbReference type="Gene3D" id="3.40.50.1820">
    <property type="entry name" value="alpha/beta hydrolase"/>
    <property type="match status" value="1"/>
</dbReference>
<dbReference type="GO" id="GO:0008233">
    <property type="term" value="F:peptidase activity"/>
    <property type="evidence" value="ECO:0007669"/>
    <property type="project" value="InterPro"/>
</dbReference>
<keyword evidence="5" id="KW-1185">Reference proteome</keyword>
<gene>
    <name evidence="4" type="ORF">BDV96DRAFT_508577</name>
</gene>
<dbReference type="PANTHER" id="PTHR43248">
    <property type="entry name" value="2-SUCCINYL-6-HYDROXY-2,4-CYCLOHEXADIENE-1-CARBOXYLATE SYNTHASE"/>
    <property type="match status" value="1"/>
</dbReference>
<keyword evidence="2 4" id="KW-0378">Hydrolase</keyword>
<evidence type="ECO:0000256" key="1">
    <source>
        <dbReference type="ARBA" id="ARBA00010088"/>
    </source>
</evidence>
<dbReference type="InterPro" id="IPR029058">
    <property type="entry name" value="AB_hydrolase_fold"/>
</dbReference>
<dbReference type="AlphaFoldDB" id="A0A6A5YG87"/>
<dbReference type="InterPro" id="IPR002410">
    <property type="entry name" value="Peptidase_S33"/>
</dbReference>
<dbReference type="EMBL" id="ML977368">
    <property type="protein sequence ID" value="KAF2105963.1"/>
    <property type="molecule type" value="Genomic_DNA"/>
</dbReference>
<dbReference type="PRINTS" id="PR00793">
    <property type="entry name" value="PROAMNOPTASE"/>
</dbReference>
<dbReference type="Pfam" id="PF00561">
    <property type="entry name" value="Abhydrolase_1"/>
    <property type="match status" value="1"/>
</dbReference>
<evidence type="ECO:0000256" key="2">
    <source>
        <dbReference type="ARBA" id="ARBA00022801"/>
    </source>
</evidence>
<comment type="similarity">
    <text evidence="1">Belongs to the peptidase S33 family.</text>
</comment>
<name>A0A6A5YG87_9PLEO</name>
<proteinExistence type="inferred from homology"/>
<evidence type="ECO:0000313" key="5">
    <source>
        <dbReference type="Proteomes" id="UP000799770"/>
    </source>
</evidence>
<dbReference type="Proteomes" id="UP000799770">
    <property type="component" value="Unassembled WGS sequence"/>
</dbReference>
<reference evidence="4" key="1">
    <citation type="journal article" date="2020" name="Stud. Mycol.">
        <title>101 Dothideomycetes genomes: a test case for predicting lifestyles and emergence of pathogens.</title>
        <authorList>
            <person name="Haridas S."/>
            <person name="Albert R."/>
            <person name="Binder M."/>
            <person name="Bloem J."/>
            <person name="Labutti K."/>
            <person name="Salamov A."/>
            <person name="Andreopoulos B."/>
            <person name="Baker S."/>
            <person name="Barry K."/>
            <person name="Bills G."/>
            <person name="Bluhm B."/>
            <person name="Cannon C."/>
            <person name="Castanera R."/>
            <person name="Culley D."/>
            <person name="Daum C."/>
            <person name="Ezra D."/>
            <person name="Gonzalez J."/>
            <person name="Henrissat B."/>
            <person name="Kuo A."/>
            <person name="Liang C."/>
            <person name="Lipzen A."/>
            <person name="Lutzoni F."/>
            <person name="Magnuson J."/>
            <person name="Mondo S."/>
            <person name="Nolan M."/>
            <person name="Ohm R."/>
            <person name="Pangilinan J."/>
            <person name="Park H.-J."/>
            <person name="Ramirez L."/>
            <person name="Alfaro M."/>
            <person name="Sun H."/>
            <person name="Tritt A."/>
            <person name="Yoshinaga Y."/>
            <person name="Zwiers L.-H."/>
            <person name="Turgeon B."/>
            <person name="Goodwin S."/>
            <person name="Spatafora J."/>
            <person name="Crous P."/>
            <person name="Grigoriev I."/>
        </authorList>
    </citation>
    <scope>NUCLEOTIDE SEQUENCE</scope>
    <source>
        <strain evidence="4">CBS 627.86</strain>
    </source>
</reference>
<dbReference type="InterPro" id="IPR000073">
    <property type="entry name" value="AB_hydrolase_1"/>
</dbReference>
<dbReference type="GO" id="GO:0006508">
    <property type="term" value="P:proteolysis"/>
    <property type="evidence" value="ECO:0007669"/>
    <property type="project" value="InterPro"/>
</dbReference>
<dbReference type="PANTHER" id="PTHR43248:SF2">
    <property type="entry name" value="PROLYL AMINOPEPTIDASE"/>
    <property type="match status" value="1"/>
</dbReference>
<organism evidence="4 5">
    <name type="scientific">Lophiotrema nucula</name>
    <dbReference type="NCBI Taxonomy" id="690887"/>
    <lineage>
        <taxon>Eukaryota</taxon>
        <taxon>Fungi</taxon>
        <taxon>Dikarya</taxon>
        <taxon>Ascomycota</taxon>
        <taxon>Pezizomycotina</taxon>
        <taxon>Dothideomycetes</taxon>
        <taxon>Pleosporomycetidae</taxon>
        <taxon>Pleosporales</taxon>
        <taxon>Lophiotremataceae</taxon>
        <taxon>Lophiotrema</taxon>
    </lineage>
</organism>
<dbReference type="SUPFAM" id="SSF53474">
    <property type="entry name" value="alpha/beta-Hydrolases"/>
    <property type="match status" value="1"/>
</dbReference>
<evidence type="ECO:0000259" key="3">
    <source>
        <dbReference type="Pfam" id="PF00561"/>
    </source>
</evidence>
<protein>
    <submittedName>
        <fullName evidence="4">Alpha/Beta hydrolase protein</fullName>
    </submittedName>
</protein>
<accession>A0A6A5YG87</accession>
<sequence length="461" mass="52683">MISAAKILEQRTHIIPGKLKITEHFFQVPRDYSNPSSGTIQLFARSARKAEKPADYSGSEDPKKSQLPWLLYLQGGPGFECRSPQSNAWTQPLLDKGYQVLFLDQRGTGLSTAISQSSLQLRGDEKVQTDYLKSFRADSIVKDCEAIRKALTAEYPEGKKKWSIMGQSFGGFCSTNYLSFYPEGLKEAFLFGGLPPLKNGPDEVYEKLYRRVAERNEKYYAKYPEDVERVKRVVKLLQRFGDETVRVQGGEGYLPARRFLQLGISFGFHGGIDSVHEIVLRADTDLTQFGHLTRPTVLAIEGQQPFDSNVIYSLLHEPCYAQGEATNWSAERILQKYPHFSIQESLNSDKPIYFTGEMIYPFMFDSYPELKKLKEVAYSLAEFKDWPKLYDEEQLAKNEVPVYAAAFYDDMYVDFDLSIETAKKIKGTKTFITNAFYHEAIRSKTDEVFKGIWALRDDVID</sequence>
<feature type="domain" description="AB hydrolase-1" evidence="3">
    <location>
        <begin position="68"/>
        <end position="231"/>
    </location>
</feature>
<dbReference type="InterPro" id="IPR051601">
    <property type="entry name" value="Serine_prot/Carboxylest_S33"/>
</dbReference>
<dbReference type="OrthoDB" id="1898734at2759"/>